<evidence type="ECO:0000256" key="9">
    <source>
        <dbReference type="ARBA" id="ARBA00076762"/>
    </source>
</evidence>
<dbReference type="InterPro" id="IPR011989">
    <property type="entry name" value="ARM-like"/>
</dbReference>
<dbReference type="Gene3D" id="1.25.10.10">
    <property type="entry name" value="Leucine-rich Repeat Variant"/>
    <property type="match status" value="1"/>
</dbReference>
<accession>A0A6J3H5R7</accession>
<comment type="function">
    <text evidence="7">Survival and differentiation promoting protein that plays a role in the regulation of neurosynaptogenesis. Induces phosphatase PP2A activity which results in APP dephosphorylation and inhibits BACE1-mediated processing of APP.</text>
</comment>
<evidence type="ECO:0000256" key="10">
    <source>
        <dbReference type="SAM" id="MobiDB-lite"/>
    </source>
</evidence>
<protein>
    <recommendedName>
        <fullName evidence="8">G protein-coupled receptor associated sorting protein 3</fullName>
    </recommendedName>
    <alternativeName>
        <fullName evidence="9">Protein BHLHb9</fullName>
    </alternativeName>
</protein>
<evidence type="ECO:0000256" key="3">
    <source>
        <dbReference type="ARBA" id="ARBA00011013"/>
    </source>
</evidence>
<evidence type="ECO:0000256" key="4">
    <source>
        <dbReference type="ARBA" id="ARBA00011738"/>
    </source>
</evidence>
<dbReference type="CTD" id="80823"/>
<organism evidence="12 14">
    <name type="scientific">Sapajus apella</name>
    <name type="common">Brown-capped capuchin</name>
    <name type="synonym">Cebus apella</name>
    <dbReference type="NCBI Taxonomy" id="9515"/>
    <lineage>
        <taxon>Eukaryota</taxon>
        <taxon>Metazoa</taxon>
        <taxon>Chordata</taxon>
        <taxon>Craniata</taxon>
        <taxon>Vertebrata</taxon>
        <taxon>Euteleostomi</taxon>
        <taxon>Mammalia</taxon>
        <taxon>Eutheria</taxon>
        <taxon>Euarchontoglires</taxon>
        <taxon>Primates</taxon>
        <taxon>Haplorrhini</taxon>
        <taxon>Platyrrhini</taxon>
        <taxon>Cebidae</taxon>
        <taxon>Cebinae</taxon>
        <taxon>Sapajus</taxon>
    </lineage>
</organism>
<keyword evidence="5" id="KW-0963">Cytoplasm</keyword>
<evidence type="ECO:0000256" key="8">
    <source>
        <dbReference type="ARBA" id="ARBA00068453"/>
    </source>
</evidence>
<evidence type="ECO:0000313" key="14">
    <source>
        <dbReference type="RefSeq" id="XP_032125159.1"/>
    </source>
</evidence>
<dbReference type="Proteomes" id="UP000504640">
    <property type="component" value="Unplaced"/>
</dbReference>
<dbReference type="Pfam" id="PF04826">
    <property type="entry name" value="Arm_2"/>
    <property type="match status" value="1"/>
</dbReference>
<evidence type="ECO:0000313" key="12">
    <source>
        <dbReference type="Proteomes" id="UP000504640"/>
    </source>
</evidence>
<keyword evidence="12" id="KW-1185">Reference proteome</keyword>
<evidence type="ECO:0000313" key="17">
    <source>
        <dbReference type="RefSeq" id="XP_032125162.1"/>
    </source>
</evidence>
<feature type="compositionally biased region" description="Basic residues" evidence="10">
    <location>
        <begin position="1"/>
        <end position="10"/>
    </location>
</feature>
<dbReference type="RefSeq" id="XP_032125162.1">
    <property type="nucleotide sequence ID" value="XM_032269271.1"/>
</dbReference>
<dbReference type="InterPro" id="IPR006911">
    <property type="entry name" value="ARM-rpt_dom"/>
</dbReference>
<name>A0A6J3H5R7_SAPAP</name>
<dbReference type="SUPFAM" id="SSF48371">
    <property type="entry name" value="ARM repeat"/>
    <property type="match status" value="1"/>
</dbReference>
<dbReference type="PANTHER" id="PTHR46414:SF2">
    <property type="entry name" value="G PROTEIN-COUPLED RECEPTOR ASSOCIATED SORTING PROTEIN 3"/>
    <property type="match status" value="1"/>
</dbReference>
<dbReference type="RefSeq" id="XP_032125161.1">
    <property type="nucleotide sequence ID" value="XM_032269270.1"/>
</dbReference>
<dbReference type="FunFam" id="1.25.10.10:FF:000757">
    <property type="entry name" value="BHLHB9 isoform 1"/>
    <property type="match status" value="1"/>
</dbReference>
<dbReference type="GO" id="GO:0005634">
    <property type="term" value="C:nucleus"/>
    <property type="evidence" value="ECO:0007669"/>
    <property type="project" value="UniProtKB-SubCell"/>
</dbReference>
<evidence type="ECO:0000256" key="1">
    <source>
        <dbReference type="ARBA" id="ARBA00004123"/>
    </source>
</evidence>
<dbReference type="InterPro" id="IPR016024">
    <property type="entry name" value="ARM-type_fold"/>
</dbReference>
<comment type="similarity">
    <text evidence="3">Belongs to the GPRASP family.</text>
</comment>
<evidence type="ECO:0000313" key="15">
    <source>
        <dbReference type="RefSeq" id="XP_032125160.1"/>
    </source>
</evidence>
<feature type="region of interest" description="Disordered" evidence="10">
    <location>
        <begin position="1"/>
        <end position="140"/>
    </location>
</feature>
<feature type="compositionally biased region" description="Polar residues" evidence="10">
    <location>
        <begin position="91"/>
        <end position="102"/>
    </location>
</feature>
<dbReference type="GO" id="GO:0005829">
    <property type="term" value="C:cytosol"/>
    <property type="evidence" value="ECO:0007669"/>
    <property type="project" value="TreeGrafter"/>
</dbReference>
<keyword evidence="6" id="KW-0539">Nucleus</keyword>
<sequence>MTGTKNKTRAQAKTEKKAAIQAKAGAEREATGGIRPVAKTRSKAKAKAGSKKDTVTEMKAASKNKLVAEMKEGALSESKTQGKAMGDVSPKSGNESPSSTCKNEAGIDAWSWAGEEATVDSWFGNEEEAGNSSSTKNGKPEIGAQVCAEELEPAAVAGCKPRSGAEEEEEENVIGSWFWEGDDTSFDPNPKPVSRIIKPLPVYEINEKDRPKDWSEVTIWPKAPAVTPAVLGFRSQAPSEASPPSYIVLASAEENASSLPVATACHSSRNTRSCSQPVPEGPFGSDPCIQTIDEIRRQIRIREVNGIKPFACPCKMECYMNSEEFEKLVSILKSTTDPLIHKIARIAMGVHNVHPFAQEFINEVGIVTLIESLLSFPSPEIRKKTVITLNPPSEDERQRKLELHVKHMCKETMSFPLNSPGQQSGLKILGQLTTDFVHHYIVANHFSELFHLLSSGNCKTRNLVLKLLLNMSENPTAARDMINMKALAALKLIFNQKEAKANLVSGVAIFINIKEHIRKGSIVVVDHMSYNTLMAIFREVKGIIETM</sequence>
<evidence type="ECO:0000256" key="2">
    <source>
        <dbReference type="ARBA" id="ARBA00004496"/>
    </source>
</evidence>
<dbReference type="RefSeq" id="XP_032125159.1">
    <property type="nucleotide sequence ID" value="XM_032269268.1"/>
</dbReference>
<gene>
    <name evidence="13 14 15 16 17" type="primary">BHLHB9</name>
</gene>
<feature type="domain" description="Armadillo repeat-containing" evidence="11">
    <location>
        <begin position="321"/>
        <end position="538"/>
    </location>
</feature>
<dbReference type="PANTHER" id="PTHR46414">
    <property type="entry name" value="PROTEIN BHLHB9-RELATED"/>
    <property type="match status" value="1"/>
</dbReference>
<dbReference type="RefSeq" id="XP_032125160.1">
    <property type="nucleotide sequence ID" value="XM_032269269.1"/>
</dbReference>
<comment type="subunit">
    <text evidence="4">Homodimer.</text>
</comment>
<evidence type="ECO:0000256" key="7">
    <source>
        <dbReference type="ARBA" id="ARBA00055363"/>
    </source>
</evidence>
<dbReference type="RefSeq" id="XP_032125158.1">
    <property type="nucleotide sequence ID" value="XM_032269267.1"/>
</dbReference>
<comment type="subcellular location">
    <subcellularLocation>
        <location evidence="2">Cytoplasm</location>
    </subcellularLocation>
    <subcellularLocation>
        <location evidence="1">Nucleus</location>
    </subcellularLocation>
</comment>
<evidence type="ECO:0000256" key="6">
    <source>
        <dbReference type="ARBA" id="ARBA00023242"/>
    </source>
</evidence>
<proteinExistence type="inferred from homology"/>
<evidence type="ECO:0000256" key="5">
    <source>
        <dbReference type="ARBA" id="ARBA00022490"/>
    </source>
</evidence>
<evidence type="ECO:0000313" key="16">
    <source>
        <dbReference type="RefSeq" id="XP_032125161.1"/>
    </source>
</evidence>
<dbReference type="AlphaFoldDB" id="A0A6J3H5R7"/>
<dbReference type="InterPro" id="IPR043374">
    <property type="entry name" value="GASP1-3"/>
</dbReference>
<evidence type="ECO:0000259" key="11">
    <source>
        <dbReference type="Pfam" id="PF04826"/>
    </source>
</evidence>
<reference evidence="13 14" key="1">
    <citation type="submission" date="2025-04" db="UniProtKB">
        <authorList>
            <consortium name="RefSeq"/>
        </authorList>
    </citation>
    <scope>IDENTIFICATION</scope>
    <source>
        <tissue evidence="13 14">Blood</tissue>
    </source>
</reference>
<feature type="compositionally biased region" description="Basic residues" evidence="10">
    <location>
        <begin position="38"/>
        <end position="49"/>
    </location>
</feature>
<dbReference type="GeneID" id="116543602"/>
<evidence type="ECO:0000313" key="13">
    <source>
        <dbReference type="RefSeq" id="XP_032125158.1"/>
    </source>
</evidence>